<reference evidence="10 11" key="1">
    <citation type="submission" date="2016-11" db="EMBL/GenBank/DDBJ databases">
        <authorList>
            <person name="Jaros S."/>
            <person name="Januszkiewicz K."/>
            <person name="Wedrychowicz H."/>
        </authorList>
    </citation>
    <scope>NUCLEOTIDE SEQUENCE [LARGE SCALE GENOMIC DNA]</scope>
    <source>
        <strain evidence="10 11">DSM 22153</strain>
    </source>
</reference>
<keyword evidence="4 8" id="KW-1133">Transmembrane helix</keyword>
<dbReference type="InterPro" id="IPR018297">
    <property type="entry name" value="A/G_cyclase_CS"/>
</dbReference>
<evidence type="ECO:0000256" key="5">
    <source>
        <dbReference type="ARBA" id="ARBA00023136"/>
    </source>
</evidence>
<dbReference type="PANTHER" id="PTHR11920:SF335">
    <property type="entry name" value="GUANYLATE CYCLASE"/>
    <property type="match status" value="1"/>
</dbReference>
<comment type="subcellular location">
    <subcellularLocation>
        <location evidence="1">Membrane</location>
    </subcellularLocation>
</comment>
<evidence type="ECO:0000256" key="4">
    <source>
        <dbReference type="ARBA" id="ARBA00022989"/>
    </source>
</evidence>
<evidence type="ECO:0000313" key="10">
    <source>
        <dbReference type="EMBL" id="SHN17585.1"/>
    </source>
</evidence>
<evidence type="ECO:0000256" key="7">
    <source>
        <dbReference type="RuleBase" id="RU000405"/>
    </source>
</evidence>
<accession>A0A1M7PKE1</accession>
<comment type="similarity">
    <text evidence="7">Belongs to the adenylyl cyclase class-4/guanylyl cyclase family.</text>
</comment>
<keyword evidence="3" id="KW-0547">Nucleotide-binding</keyword>
<feature type="transmembrane region" description="Helical" evidence="8">
    <location>
        <begin position="25"/>
        <end position="46"/>
    </location>
</feature>
<keyword evidence="2 8" id="KW-0812">Transmembrane</keyword>
<dbReference type="STRING" id="735517.SAMN05444272_4491"/>
<gene>
    <name evidence="10" type="ORF">SAMN05444272_4491</name>
</gene>
<dbReference type="AlphaFoldDB" id="A0A1M7PKE1"/>
<dbReference type="PROSITE" id="PS00452">
    <property type="entry name" value="GUANYLATE_CYCLASE_1"/>
    <property type="match status" value="1"/>
</dbReference>
<dbReference type="Pfam" id="PF20968">
    <property type="entry name" value="MASE8"/>
    <property type="match status" value="1"/>
</dbReference>
<dbReference type="Pfam" id="PF00211">
    <property type="entry name" value="Guanylate_cyc"/>
    <property type="match status" value="1"/>
</dbReference>
<feature type="transmembrane region" description="Helical" evidence="8">
    <location>
        <begin position="113"/>
        <end position="130"/>
    </location>
</feature>
<dbReference type="InterPro" id="IPR029787">
    <property type="entry name" value="Nucleotide_cyclase"/>
</dbReference>
<dbReference type="InterPro" id="IPR048431">
    <property type="entry name" value="MASE8"/>
</dbReference>
<dbReference type="GO" id="GO:0016020">
    <property type="term" value="C:membrane"/>
    <property type="evidence" value="ECO:0007669"/>
    <property type="project" value="UniProtKB-SubCell"/>
</dbReference>
<dbReference type="Gene3D" id="3.30.70.1230">
    <property type="entry name" value="Nucleotide cyclase"/>
    <property type="match status" value="1"/>
</dbReference>
<dbReference type="GO" id="GO:0004016">
    <property type="term" value="F:adenylate cyclase activity"/>
    <property type="evidence" value="ECO:0007669"/>
    <property type="project" value="UniProtKB-ARBA"/>
</dbReference>
<dbReference type="Proteomes" id="UP000186002">
    <property type="component" value="Unassembled WGS sequence"/>
</dbReference>
<evidence type="ECO:0000313" key="11">
    <source>
        <dbReference type="Proteomes" id="UP000186002"/>
    </source>
</evidence>
<evidence type="ECO:0000256" key="8">
    <source>
        <dbReference type="SAM" id="Phobius"/>
    </source>
</evidence>
<feature type="transmembrane region" description="Helical" evidence="8">
    <location>
        <begin position="58"/>
        <end position="78"/>
    </location>
</feature>
<organism evidence="10 11">
    <name type="scientific">Roseibium suaedae</name>
    <dbReference type="NCBI Taxonomy" id="735517"/>
    <lineage>
        <taxon>Bacteria</taxon>
        <taxon>Pseudomonadati</taxon>
        <taxon>Pseudomonadota</taxon>
        <taxon>Alphaproteobacteria</taxon>
        <taxon>Hyphomicrobiales</taxon>
        <taxon>Stappiaceae</taxon>
        <taxon>Roseibium</taxon>
    </lineage>
</organism>
<dbReference type="OrthoDB" id="315417at2"/>
<dbReference type="RefSeq" id="WP_139251258.1">
    <property type="nucleotide sequence ID" value="NZ_FRBW01000008.1"/>
</dbReference>
<dbReference type="GO" id="GO:0035556">
    <property type="term" value="P:intracellular signal transduction"/>
    <property type="evidence" value="ECO:0007669"/>
    <property type="project" value="InterPro"/>
</dbReference>
<feature type="transmembrane region" description="Helical" evidence="8">
    <location>
        <begin position="167"/>
        <end position="187"/>
    </location>
</feature>
<dbReference type="InterPro" id="IPR050401">
    <property type="entry name" value="Cyclic_nucleotide_synthase"/>
</dbReference>
<keyword evidence="6 7" id="KW-0456">Lyase</keyword>
<feature type="domain" description="Guanylate cyclase" evidence="9">
    <location>
        <begin position="236"/>
        <end position="363"/>
    </location>
</feature>
<evidence type="ECO:0000256" key="6">
    <source>
        <dbReference type="ARBA" id="ARBA00023239"/>
    </source>
</evidence>
<dbReference type="PANTHER" id="PTHR11920">
    <property type="entry name" value="GUANYLYL CYCLASE"/>
    <property type="match status" value="1"/>
</dbReference>
<dbReference type="SMART" id="SM00044">
    <property type="entry name" value="CYCc"/>
    <property type="match status" value="1"/>
</dbReference>
<dbReference type="EMBL" id="FRBW01000008">
    <property type="protein sequence ID" value="SHN17585.1"/>
    <property type="molecule type" value="Genomic_DNA"/>
</dbReference>
<evidence type="ECO:0000256" key="1">
    <source>
        <dbReference type="ARBA" id="ARBA00004370"/>
    </source>
</evidence>
<name>A0A1M7PKE1_9HYPH</name>
<dbReference type="GO" id="GO:0009190">
    <property type="term" value="P:cyclic nucleotide biosynthetic process"/>
    <property type="evidence" value="ECO:0007669"/>
    <property type="project" value="InterPro"/>
</dbReference>
<protein>
    <submittedName>
        <fullName evidence="10">Adenylate cyclase, class 3</fullName>
    </submittedName>
</protein>
<evidence type="ECO:0000256" key="3">
    <source>
        <dbReference type="ARBA" id="ARBA00022741"/>
    </source>
</evidence>
<dbReference type="GO" id="GO:0000166">
    <property type="term" value="F:nucleotide binding"/>
    <property type="evidence" value="ECO:0007669"/>
    <property type="project" value="UniProtKB-KW"/>
</dbReference>
<dbReference type="SUPFAM" id="SSF55073">
    <property type="entry name" value="Nucleotide cyclase"/>
    <property type="match status" value="1"/>
</dbReference>
<evidence type="ECO:0000256" key="2">
    <source>
        <dbReference type="ARBA" id="ARBA00022692"/>
    </source>
</evidence>
<sequence>MKRLYSIEFEPNEERAYAKQLMQRFVPLGRLGTGIGLVAFIGYGFWDAVLDPNAWERTAYLRATAVAHFLACIGLSFLPSFRTNPKLWPFLILYTYLGIAVLFPLILAQLPGGLVAGISGLTTGMIFVPAMTNGVLQTSGILVPYLLIAVFTIALAGGTNFEVVNALAWTSGGVGFAVAFSYQLDVINRRAFRLERLLEDETRRSEVLLLNILPAKIASRLKAHEEPVADKHESVSILFADLAGFSNITRKMSADELVSLLNDLFSRFDRLVDEHHVEKIKTIGDAYMAAAGLHGSVVDHAARIANLALEMQSAVREFRQRNSIDLELRIGIHSGPVIAGVIGKRKFSYDLWGDTVNVASRMESEGIPGKIQISEETQKLLPVSYFVSTRGEVQIKGDLPRTTYFLEGCS</sequence>
<dbReference type="CDD" id="cd07302">
    <property type="entry name" value="CHD"/>
    <property type="match status" value="1"/>
</dbReference>
<dbReference type="PROSITE" id="PS50125">
    <property type="entry name" value="GUANYLATE_CYCLASE_2"/>
    <property type="match status" value="1"/>
</dbReference>
<keyword evidence="11" id="KW-1185">Reference proteome</keyword>
<evidence type="ECO:0000259" key="9">
    <source>
        <dbReference type="PROSITE" id="PS50125"/>
    </source>
</evidence>
<dbReference type="InterPro" id="IPR001054">
    <property type="entry name" value="A/G_cyclase"/>
</dbReference>
<feature type="transmembrane region" description="Helical" evidence="8">
    <location>
        <begin position="142"/>
        <end position="161"/>
    </location>
</feature>
<keyword evidence="5 8" id="KW-0472">Membrane</keyword>
<proteinExistence type="inferred from homology"/>
<feature type="transmembrane region" description="Helical" evidence="8">
    <location>
        <begin position="90"/>
        <end position="107"/>
    </location>
</feature>